<proteinExistence type="predicted"/>
<dbReference type="Pfam" id="PF22942">
    <property type="entry name" value="DUF7025"/>
    <property type="match status" value="1"/>
</dbReference>
<protein>
    <submittedName>
        <fullName evidence="2">Genomic scaffold, ProqFM164S01</fullName>
    </submittedName>
</protein>
<name>W6PTQ4_PENRF</name>
<evidence type="ECO:0000313" key="3">
    <source>
        <dbReference type="Proteomes" id="UP000030686"/>
    </source>
</evidence>
<dbReference type="AlphaFoldDB" id="W6PTQ4"/>
<dbReference type="STRING" id="1365484.W6PTQ4"/>
<dbReference type="OrthoDB" id="10042665at2759"/>
<evidence type="ECO:0000313" key="2">
    <source>
        <dbReference type="EMBL" id="CDM27598.1"/>
    </source>
</evidence>
<dbReference type="InterPro" id="IPR054289">
    <property type="entry name" value="DUF7025"/>
</dbReference>
<dbReference type="EMBL" id="HG792015">
    <property type="protein sequence ID" value="CDM27598.1"/>
    <property type="molecule type" value="Genomic_DNA"/>
</dbReference>
<organism evidence="2 3">
    <name type="scientific">Penicillium roqueforti (strain FM164)</name>
    <dbReference type="NCBI Taxonomy" id="1365484"/>
    <lineage>
        <taxon>Eukaryota</taxon>
        <taxon>Fungi</taxon>
        <taxon>Dikarya</taxon>
        <taxon>Ascomycota</taxon>
        <taxon>Pezizomycotina</taxon>
        <taxon>Eurotiomycetes</taxon>
        <taxon>Eurotiomycetidae</taxon>
        <taxon>Eurotiales</taxon>
        <taxon>Aspergillaceae</taxon>
        <taxon>Penicillium</taxon>
    </lineage>
</organism>
<feature type="domain" description="DUF7025" evidence="1">
    <location>
        <begin position="3"/>
        <end position="50"/>
    </location>
</feature>
<dbReference type="Proteomes" id="UP000030686">
    <property type="component" value="Unassembled WGS sequence"/>
</dbReference>
<keyword evidence="3" id="KW-1185">Reference proteome</keyword>
<reference evidence="2" key="1">
    <citation type="journal article" date="2014" name="Nat. Commun.">
        <title>Multiple recent horizontal transfers of a large genomic region in cheese making fungi.</title>
        <authorList>
            <person name="Cheeseman K."/>
            <person name="Ropars J."/>
            <person name="Renault P."/>
            <person name="Dupont J."/>
            <person name="Gouzy J."/>
            <person name="Branca A."/>
            <person name="Abraham A.L."/>
            <person name="Ceppi M."/>
            <person name="Conseiller E."/>
            <person name="Debuchy R."/>
            <person name="Malagnac F."/>
            <person name="Goarin A."/>
            <person name="Silar P."/>
            <person name="Lacoste S."/>
            <person name="Sallet E."/>
            <person name="Bensimon A."/>
            <person name="Giraud T."/>
            <person name="Brygoo Y."/>
        </authorList>
    </citation>
    <scope>NUCLEOTIDE SEQUENCE [LARGE SCALE GENOMIC DNA]</scope>
    <source>
        <strain evidence="2">FM164</strain>
    </source>
</reference>
<gene>
    <name evidence="2" type="ORF">PROQFM164_S01g001409</name>
</gene>
<sequence>MTQNDEMWLNLECRFLDYDGVKFGEAGIFLCVAKFRGLKPIETLEAFPLYHYLNHD</sequence>
<evidence type="ECO:0000259" key="1">
    <source>
        <dbReference type="Pfam" id="PF22942"/>
    </source>
</evidence>
<accession>W6PTQ4</accession>